<dbReference type="GO" id="GO:0046872">
    <property type="term" value="F:metal ion binding"/>
    <property type="evidence" value="ECO:0007669"/>
    <property type="project" value="UniProtKB-KW"/>
</dbReference>
<protein>
    <recommendedName>
        <fullName evidence="11">Murein endopeptidase K</fullName>
    </recommendedName>
</protein>
<evidence type="ECO:0000313" key="13">
    <source>
        <dbReference type="EMBL" id="PWS37662.1"/>
    </source>
</evidence>
<keyword evidence="6" id="KW-0378">Hydrolase</keyword>
<dbReference type="GO" id="GO:0071555">
    <property type="term" value="P:cell wall organization"/>
    <property type="evidence" value="ECO:0007669"/>
    <property type="project" value="UniProtKB-KW"/>
</dbReference>
<dbReference type="EMBL" id="QGNA01000002">
    <property type="protein sequence ID" value="PWS37662.1"/>
    <property type="molecule type" value="Genomic_DNA"/>
</dbReference>
<comment type="pathway">
    <text evidence="2">Cell wall biogenesis; cell wall polysaccharide biosynthesis.</text>
</comment>
<dbReference type="Pfam" id="PF05951">
    <property type="entry name" value="Peptidase_M15_2"/>
    <property type="match status" value="1"/>
</dbReference>
<keyword evidence="14" id="KW-1185">Reference proteome</keyword>
<evidence type="ECO:0000256" key="7">
    <source>
        <dbReference type="ARBA" id="ARBA00022833"/>
    </source>
</evidence>
<comment type="caution">
    <text evidence="13">The sequence shown here is derived from an EMBL/GenBank/DDBJ whole genome shotgun (WGS) entry which is preliminary data.</text>
</comment>
<evidence type="ECO:0000256" key="12">
    <source>
        <dbReference type="SAM" id="SignalP"/>
    </source>
</evidence>
<dbReference type="GO" id="GO:0008237">
    <property type="term" value="F:metallopeptidase activity"/>
    <property type="evidence" value="ECO:0007669"/>
    <property type="project" value="UniProtKB-KW"/>
</dbReference>
<evidence type="ECO:0000256" key="4">
    <source>
        <dbReference type="ARBA" id="ARBA00022723"/>
    </source>
</evidence>
<keyword evidence="8" id="KW-0482">Metalloprotease</keyword>
<evidence type="ECO:0000256" key="9">
    <source>
        <dbReference type="ARBA" id="ARBA00023316"/>
    </source>
</evidence>
<dbReference type="InterPro" id="IPR009045">
    <property type="entry name" value="Zn_M74/Hedgehog-like"/>
</dbReference>
<comment type="cofactor">
    <cofactor evidence="1">
        <name>Zn(2+)</name>
        <dbReference type="ChEBI" id="CHEBI:29105"/>
    </cofactor>
</comment>
<sequence>MASIPRRGLLAAGFTALAMPALPAAAMQRPGDRRRAIWIRNQAGEEVRAAYIRADGQVDWQVVARLQRVFRDLRQNATGPMPVLLLDKLGQIQGRWGFHRPLILLSGYRTPRTNSSLEGAARNSRHLEGQAADIQIPGVPPAQVAAVAAEVSRHNMFMGVGTYGGFVHVDIGPLRGWRGAAPATS</sequence>
<evidence type="ECO:0000313" key="14">
    <source>
        <dbReference type="Proteomes" id="UP000245765"/>
    </source>
</evidence>
<evidence type="ECO:0000256" key="11">
    <source>
        <dbReference type="ARBA" id="ARBA00093666"/>
    </source>
</evidence>
<dbReference type="Proteomes" id="UP000245765">
    <property type="component" value="Unassembled WGS sequence"/>
</dbReference>
<dbReference type="GO" id="GO:0006508">
    <property type="term" value="P:proteolysis"/>
    <property type="evidence" value="ECO:0007669"/>
    <property type="project" value="UniProtKB-KW"/>
</dbReference>
<dbReference type="InterPro" id="IPR010275">
    <property type="entry name" value="MepK"/>
</dbReference>
<accession>A0A317FH18</accession>
<evidence type="ECO:0000256" key="5">
    <source>
        <dbReference type="ARBA" id="ARBA00022729"/>
    </source>
</evidence>
<comment type="similarity">
    <text evidence="10">Belongs to the peptidase M15 family.</text>
</comment>
<keyword evidence="4" id="KW-0479">Metal-binding</keyword>
<gene>
    <name evidence="13" type="ORF">DFH01_12665</name>
</gene>
<evidence type="ECO:0000256" key="10">
    <source>
        <dbReference type="ARBA" id="ARBA00093448"/>
    </source>
</evidence>
<evidence type="ECO:0000256" key="6">
    <source>
        <dbReference type="ARBA" id="ARBA00022801"/>
    </source>
</evidence>
<feature type="chain" id="PRO_5016448063" description="Murein endopeptidase K" evidence="12">
    <location>
        <begin position="27"/>
        <end position="185"/>
    </location>
</feature>
<keyword evidence="9" id="KW-0961">Cell wall biogenesis/degradation</keyword>
<name>A0A317FH18_9PROT</name>
<dbReference type="AlphaFoldDB" id="A0A317FH18"/>
<evidence type="ECO:0000256" key="1">
    <source>
        <dbReference type="ARBA" id="ARBA00001947"/>
    </source>
</evidence>
<keyword evidence="3" id="KW-0645">Protease</keyword>
<dbReference type="OrthoDB" id="9782994at2"/>
<evidence type="ECO:0000256" key="2">
    <source>
        <dbReference type="ARBA" id="ARBA00004776"/>
    </source>
</evidence>
<organism evidence="13 14">
    <name type="scientific">Falsiroseomonas bella</name>
    <dbReference type="NCBI Taxonomy" id="2184016"/>
    <lineage>
        <taxon>Bacteria</taxon>
        <taxon>Pseudomonadati</taxon>
        <taxon>Pseudomonadota</taxon>
        <taxon>Alphaproteobacteria</taxon>
        <taxon>Acetobacterales</taxon>
        <taxon>Roseomonadaceae</taxon>
        <taxon>Falsiroseomonas</taxon>
    </lineage>
</organism>
<dbReference type="PANTHER" id="PTHR37425">
    <property type="match status" value="1"/>
</dbReference>
<reference evidence="14" key="1">
    <citation type="submission" date="2018-05" db="EMBL/GenBank/DDBJ databases">
        <authorList>
            <person name="Du Z."/>
            <person name="Wang X."/>
        </authorList>
    </citation>
    <scope>NUCLEOTIDE SEQUENCE [LARGE SCALE GENOMIC DNA]</scope>
    <source>
        <strain evidence="14">CQN31</strain>
    </source>
</reference>
<keyword evidence="7" id="KW-0862">Zinc</keyword>
<dbReference type="Gene3D" id="3.30.1380.10">
    <property type="match status" value="1"/>
</dbReference>
<keyword evidence="5 12" id="KW-0732">Signal</keyword>
<dbReference type="SUPFAM" id="SSF55166">
    <property type="entry name" value="Hedgehog/DD-peptidase"/>
    <property type="match status" value="1"/>
</dbReference>
<dbReference type="RefSeq" id="WP_109870770.1">
    <property type="nucleotide sequence ID" value="NZ_QGNA01000002.1"/>
</dbReference>
<evidence type="ECO:0000256" key="8">
    <source>
        <dbReference type="ARBA" id="ARBA00023049"/>
    </source>
</evidence>
<feature type="signal peptide" evidence="12">
    <location>
        <begin position="1"/>
        <end position="26"/>
    </location>
</feature>
<dbReference type="PANTHER" id="PTHR37425:SF1">
    <property type="entry name" value="OUTER MEMBRANE PROTEIN"/>
    <property type="match status" value="1"/>
</dbReference>
<evidence type="ECO:0000256" key="3">
    <source>
        <dbReference type="ARBA" id="ARBA00022670"/>
    </source>
</evidence>
<proteinExistence type="inferred from homology"/>